<dbReference type="SUPFAM" id="SSF144091">
    <property type="entry name" value="Rhomboid-like"/>
    <property type="match status" value="1"/>
</dbReference>
<evidence type="ECO:0000313" key="10">
    <source>
        <dbReference type="EMBL" id="MBB5091772.1"/>
    </source>
</evidence>
<reference evidence="10 11" key="1">
    <citation type="submission" date="2020-08" db="EMBL/GenBank/DDBJ databases">
        <title>Genomic Encyclopedia of Type Strains, Phase IV (KMG-IV): sequencing the most valuable type-strain genomes for metagenomic binning, comparative biology and taxonomic classification.</title>
        <authorList>
            <person name="Goeker M."/>
        </authorList>
    </citation>
    <scope>NUCLEOTIDE SEQUENCE [LARGE SCALE GENOMIC DNA]</scope>
    <source>
        <strain evidence="10 11">DSM 25620</strain>
    </source>
</reference>
<feature type="transmembrane region" description="Helical" evidence="8">
    <location>
        <begin position="194"/>
        <end position="214"/>
    </location>
</feature>
<comment type="subcellular location">
    <subcellularLocation>
        <location evidence="1">Membrane</location>
        <topology evidence="1">Multi-pass membrane protein</topology>
    </subcellularLocation>
</comment>
<dbReference type="GO" id="GO:0016020">
    <property type="term" value="C:membrane"/>
    <property type="evidence" value="ECO:0007669"/>
    <property type="project" value="UniProtKB-SubCell"/>
</dbReference>
<name>A0A7W8EQT7_9HYPH</name>
<evidence type="ECO:0000256" key="7">
    <source>
        <dbReference type="SAM" id="MobiDB-lite"/>
    </source>
</evidence>
<feature type="transmembrane region" description="Helical" evidence="8">
    <location>
        <begin position="141"/>
        <end position="162"/>
    </location>
</feature>
<keyword evidence="2" id="KW-1003">Cell membrane</keyword>
<evidence type="ECO:0000256" key="8">
    <source>
        <dbReference type="SAM" id="Phobius"/>
    </source>
</evidence>
<dbReference type="Gene3D" id="1.20.1540.10">
    <property type="entry name" value="Rhomboid-like"/>
    <property type="match status" value="1"/>
</dbReference>
<evidence type="ECO:0000313" key="11">
    <source>
        <dbReference type="Proteomes" id="UP000531231"/>
    </source>
</evidence>
<feature type="transmembrane region" description="Helical" evidence="8">
    <location>
        <begin position="78"/>
        <end position="105"/>
    </location>
</feature>
<evidence type="ECO:0000256" key="5">
    <source>
        <dbReference type="ARBA" id="ARBA00022989"/>
    </source>
</evidence>
<dbReference type="AlphaFoldDB" id="A0A7W8EQT7"/>
<protein>
    <submittedName>
        <fullName evidence="10">Membrane associated rhomboid family serine protease</fullName>
    </submittedName>
</protein>
<gene>
    <name evidence="10" type="ORF">HNQ68_002317</name>
</gene>
<organism evidence="10 11">
    <name type="scientific">Pseudochrobactrum saccharolyticum</name>
    <dbReference type="NCBI Taxonomy" id="354352"/>
    <lineage>
        <taxon>Bacteria</taxon>
        <taxon>Pseudomonadati</taxon>
        <taxon>Pseudomonadota</taxon>
        <taxon>Alphaproteobacteria</taxon>
        <taxon>Hyphomicrobiales</taxon>
        <taxon>Brucellaceae</taxon>
        <taxon>Pseudochrobactrum</taxon>
    </lineage>
</organism>
<accession>A0A7W8EQT7</accession>
<evidence type="ECO:0000256" key="3">
    <source>
        <dbReference type="ARBA" id="ARBA00022519"/>
    </source>
</evidence>
<evidence type="ECO:0000256" key="6">
    <source>
        <dbReference type="ARBA" id="ARBA00023136"/>
    </source>
</evidence>
<dbReference type="PANTHER" id="PTHR43066">
    <property type="entry name" value="RHOMBOID-RELATED PROTEIN"/>
    <property type="match status" value="1"/>
</dbReference>
<keyword evidence="4 8" id="KW-0812">Transmembrane</keyword>
<keyword evidence="3" id="KW-0997">Cell inner membrane</keyword>
<dbReference type="RefSeq" id="WP_116087614.1">
    <property type="nucleotide sequence ID" value="NZ_JACHIL010000004.1"/>
</dbReference>
<dbReference type="GO" id="GO:0004252">
    <property type="term" value="F:serine-type endopeptidase activity"/>
    <property type="evidence" value="ECO:0007669"/>
    <property type="project" value="InterPro"/>
</dbReference>
<feature type="domain" description="Peptidase S54 rhomboid" evidence="9">
    <location>
        <begin position="78"/>
        <end position="241"/>
    </location>
</feature>
<keyword evidence="10" id="KW-0645">Protease</keyword>
<proteinExistence type="predicted"/>
<evidence type="ECO:0000256" key="2">
    <source>
        <dbReference type="ARBA" id="ARBA00022475"/>
    </source>
</evidence>
<dbReference type="PANTHER" id="PTHR43066:SF26">
    <property type="entry name" value="RHOMBOID PROTEASE GLPG"/>
    <property type="match status" value="1"/>
</dbReference>
<dbReference type="GO" id="GO:0006508">
    <property type="term" value="P:proteolysis"/>
    <property type="evidence" value="ECO:0007669"/>
    <property type="project" value="UniProtKB-KW"/>
</dbReference>
<dbReference type="Pfam" id="PF01694">
    <property type="entry name" value="Rhomboid"/>
    <property type="match status" value="1"/>
</dbReference>
<dbReference type="InterPro" id="IPR035952">
    <property type="entry name" value="Rhomboid-like_sf"/>
</dbReference>
<dbReference type="Proteomes" id="UP000531231">
    <property type="component" value="Unassembled WGS sequence"/>
</dbReference>
<dbReference type="EMBL" id="JACHIL010000004">
    <property type="protein sequence ID" value="MBB5091772.1"/>
    <property type="molecule type" value="Genomic_DNA"/>
</dbReference>
<sequence length="245" mass="26630">MQQPVNETRTEDDRGQGGSQPVFNMPPVVVALIGLCAAVYIVQFYLLSDPQYIWFLLNFAFIPQRFSAWGGFTDITAWFTAISYSFMHGGFAHLAVNSVWFAAFGSPLAGRIGTRKFLLFWILTSILAAFTHYALYPDSNIPLVGASGAISGMMGAAARFGFRRVTYYTGTGRQVPAFGGPLLSVAETLQNRTVLTFVGFWLLINVITGLYATPAGELSGIAWEAHIGGFVAGFFGIALLLRGRS</sequence>
<keyword evidence="11" id="KW-1185">Reference proteome</keyword>
<feature type="transmembrane region" description="Helical" evidence="8">
    <location>
        <begin position="220"/>
        <end position="241"/>
    </location>
</feature>
<feature type="region of interest" description="Disordered" evidence="7">
    <location>
        <begin position="1"/>
        <end position="20"/>
    </location>
</feature>
<evidence type="ECO:0000256" key="1">
    <source>
        <dbReference type="ARBA" id="ARBA00004141"/>
    </source>
</evidence>
<feature type="transmembrane region" description="Helical" evidence="8">
    <location>
        <begin position="117"/>
        <end position="135"/>
    </location>
</feature>
<keyword evidence="10" id="KW-0378">Hydrolase</keyword>
<feature type="transmembrane region" description="Helical" evidence="8">
    <location>
        <begin position="28"/>
        <end position="46"/>
    </location>
</feature>
<evidence type="ECO:0000256" key="4">
    <source>
        <dbReference type="ARBA" id="ARBA00022692"/>
    </source>
</evidence>
<evidence type="ECO:0000259" key="9">
    <source>
        <dbReference type="Pfam" id="PF01694"/>
    </source>
</evidence>
<keyword evidence="6 8" id="KW-0472">Membrane</keyword>
<comment type="caution">
    <text evidence="10">The sequence shown here is derived from an EMBL/GenBank/DDBJ whole genome shotgun (WGS) entry which is preliminary data.</text>
</comment>
<dbReference type="InterPro" id="IPR022764">
    <property type="entry name" value="Peptidase_S54_rhomboid_dom"/>
</dbReference>
<keyword evidence="5 8" id="KW-1133">Transmembrane helix</keyword>